<dbReference type="GO" id="GO:0003968">
    <property type="term" value="F:RNA-directed RNA polymerase activity"/>
    <property type="evidence" value="ECO:0007669"/>
    <property type="project" value="UniProtKB-KW"/>
</dbReference>
<dbReference type="InterPro" id="IPR001205">
    <property type="entry name" value="RNA-dir_pol_C"/>
</dbReference>
<name>A0A6J4BJE4_9VIRU</name>
<sequence length="804" mass="89993">MSGKPSRIDTSRVKVFAGVSPATSSLGWADIADIELGPVLQEGRAVSRGRHDMLKVAQGHVSEMVKLAMSRPGKSQVKSIGLNIMDYRVVDEMKVSVPDDTSLAVMQPNGRTRVGLRGHLLKCPSDLTAVRSFLQGVKDSVADGSNRHVDWALELVEKSMRLKNPSMVLDLRQLPQAFVLPADTGRVEPYLQSFVVPSINTLVGPWARHVKGFRAKLVEEATLGNYTRHDPAKLRERVSRYCRERIPEFKGETARVVGLGISLLEEVKKRNCVKVQARRIEDLGVEDLDGLMRNGSAGEYKYFGYRKRKEPELMGMLHNTIVNFLPAARAFMRTGKYPIGRLYPEVLTILFGKKETVSDKMVNGVREEKVQRCIFDGPPNPYAIGAFLYGDLIDSFKKGDPTFGPGMGKARKKDRKVQEFLYRSFPSGVESKFDMIMADIKHWDTALVEAMIYGILDMYERLVDKSNLGPDEKIARQWLVELNAHYLIDKHVAHPSGFVFLMKGCMGSGSFFTSPVNTDANSAYFFSHCFYSSGVASLSPHFVDVAGMSVRSNGDNQLASSELLELMGGTYKLEKHKEFLARVGMEMKASETIVSRELHHVAYCSTKYVRLMGNNGLNGPFVPVRPYNALMPKLFANEVPDQLSAKLYVRALMLDTLGVDPVLFSYLSELDQSLGEIDVDKSKVGKRKYGKMLRDIVVKLFGEDDEDGMREIIEKSLNSGFDRRTCLSLLTVAPMDLETQIQAKYKMSGEFGLGLSIGEYNLGFARTDEVFRKLEKFNIESYVNFLVDTGQKDVLLDLDDISKM</sequence>
<dbReference type="EMBL" id="LC519840">
    <property type="protein sequence ID" value="BBU94038.1"/>
    <property type="molecule type" value="Genomic_RNA"/>
</dbReference>
<keyword evidence="3" id="KW-0548">Nucleotidyltransferase</keyword>
<dbReference type="GeneID" id="80557516"/>
<evidence type="ECO:0000256" key="1">
    <source>
        <dbReference type="ARBA" id="ARBA00022484"/>
    </source>
</evidence>
<protein>
    <submittedName>
        <fullName evidence="6">RNA-dependent RNA polymerase</fullName>
    </submittedName>
</protein>
<evidence type="ECO:0000256" key="3">
    <source>
        <dbReference type="ARBA" id="ARBA00022695"/>
    </source>
</evidence>
<accession>A0A6J4BJE4</accession>
<dbReference type="InterPro" id="IPR043502">
    <property type="entry name" value="DNA/RNA_pol_sf"/>
</dbReference>
<dbReference type="Pfam" id="PF00680">
    <property type="entry name" value="RdRP_1"/>
    <property type="match status" value="1"/>
</dbReference>
<dbReference type="GO" id="GO:0006351">
    <property type="term" value="P:DNA-templated transcription"/>
    <property type="evidence" value="ECO:0007669"/>
    <property type="project" value="InterPro"/>
</dbReference>
<dbReference type="Proteomes" id="UP000887920">
    <property type="component" value="Genome"/>
</dbReference>
<organism evidence="6">
    <name type="scientific">Hadaka virus 1</name>
    <dbReference type="NCBI Taxonomy" id="2703488"/>
    <lineage>
        <taxon>Viruses</taxon>
        <taxon>Riboviria</taxon>
        <taxon>Orthornavirae</taxon>
        <taxon>Pisuviricota</taxon>
        <taxon>Hadakaviridae</taxon>
        <taxon>Hadakavirus</taxon>
        <taxon>Hadakavirus nanga</taxon>
    </lineage>
</organism>
<keyword evidence="7" id="KW-1185">Reference proteome</keyword>
<keyword evidence="1 6" id="KW-0696">RNA-directed RNA polymerase</keyword>
<dbReference type="KEGG" id="vg:80557516"/>
<dbReference type="SUPFAM" id="SSF56672">
    <property type="entry name" value="DNA/RNA polymerases"/>
    <property type="match status" value="1"/>
</dbReference>
<evidence type="ECO:0000256" key="2">
    <source>
        <dbReference type="ARBA" id="ARBA00022679"/>
    </source>
</evidence>
<feature type="domain" description="RNA-directed RNA polymerase C-terminal" evidence="5">
    <location>
        <begin position="372"/>
        <end position="610"/>
    </location>
</feature>
<evidence type="ECO:0000259" key="5">
    <source>
        <dbReference type="Pfam" id="PF00680"/>
    </source>
</evidence>
<evidence type="ECO:0000256" key="4">
    <source>
        <dbReference type="ARBA" id="ARBA00022953"/>
    </source>
</evidence>
<proteinExistence type="predicted"/>
<keyword evidence="2" id="KW-0808">Transferase</keyword>
<evidence type="ECO:0000313" key="6">
    <source>
        <dbReference type="EMBL" id="BBU94038.1"/>
    </source>
</evidence>
<evidence type="ECO:0000313" key="7">
    <source>
        <dbReference type="Proteomes" id="UP000887920"/>
    </source>
</evidence>
<reference evidence="6" key="1">
    <citation type="journal article" date="2020" name="MBio">
        <title>Hadaka Virus 1: a Capsidless Eleven-Segmented Positive-Sense Single-Stranded RNA Virus from a Phytopathogenic Fungus, Fusarium oxysporum.</title>
        <authorList>
            <person name="Sato Y."/>
            <person name="Shamsi W."/>
            <person name="Jamal A."/>
            <person name="Bhatti M.F."/>
            <person name="Kondo H."/>
            <person name="Suzuki N."/>
        </authorList>
    </citation>
    <scope>NUCLEOTIDE SEQUENCE</scope>
    <source>
        <strain evidence="6">7n</strain>
    </source>
</reference>
<dbReference type="RefSeq" id="YP_010840281.1">
    <property type="nucleotide sequence ID" value="NC_078575.1"/>
</dbReference>
<keyword evidence="4" id="KW-0693">Viral RNA replication</keyword>
<dbReference type="GO" id="GO:0003723">
    <property type="term" value="F:RNA binding"/>
    <property type="evidence" value="ECO:0007669"/>
    <property type="project" value="InterPro"/>
</dbReference>